<evidence type="ECO:0000313" key="2">
    <source>
        <dbReference type="EMBL" id="MFC0540290.1"/>
    </source>
</evidence>
<dbReference type="InterPro" id="IPR035930">
    <property type="entry name" value="FomD-like_sf"/>
</dbReference>
<proteinExistence type="predicted"/>
<dbReference type="RefSeq" id="WP_273939069.1">
    <property type="nucleotide sequence ID" value="NZ_CP097263.1"/>
</dbReference>
<evidence type="ECO:0000313" key="3">
    <source>
        <dbReference type="Proteomes" id="UP001589810"/>
    </source>
</evidence>
<evidence type="ECO:0000259" key="1">
    <source>
        <dbReference type="Pfam" id="PF04167"/>
    </source>
</evidence>
<dbReference type="EMBL" id="JBHLUD010000001">
    <property type="protein sequence ID" value="MFC0540290.1"/>
    <property type="molecule type" value="Genomic_DNA"/>
</dbReference>
<dbReference type="Proteomes" id="UP001589810">
    <property type="component" value="Unassembled WGS sequence"/>
</dbReference>
<dbReference type="PIRSF" id="PIRSF012622">
    <property type="entry name" value="UCP012622"/>
    <property type="match status" value="1"/>
</dbReference>
<dbReference type="SUPFAM" id="SSF159234">
    <property type="entry name" value="FomD-like"/>
    <property type="match status" value="1"/>
</dbReference>
<feature type="domain" description="DUF402" evidence="1">
    <location>
        <begin position="32"/>
        <end position="164"/>
    </location>
</feature>
<protein>
    <submittedName>
        <fullName evidence="2">DUF402 domain-containing protein</fullName>
    </submittedName>
</protein>
<organism evidence="2 3">
    <name type="scientific">Kutzneria chonburiensis</name>
    <dbReference type="NCBI Taxonomy" id="1483604"/>
    <lineage>
        <taxon>Bacteria</taxon>
        <taxon>Bacillati</taxon>
        <taxon>Actinomycetota</taxon>
        <taxon>Actinomycetes</taxon>
        <taxon>Pseudonocardiales</taxon>
        <taxon>Pseudonocardiaceae</taxon>
        <taxon>Kutzneria</taxon>
    </lineage>
</organism>
<dbReference type="Pfam" id="PF04167">
    <property type="entry name" value="DUF402"/>
    <property type="match status" value="1"/>
</dbReference>
<gene>
    <name evidence="2" type="ORF">ACFFH7_02305</name>
</gene>
<dbReference type="InterPro" id="IPR014465">
    <property type="entry name" value="UCP012622"/>
</dbReference>
<dbReference type="InterPro" id="IPR007295">
    <property type="entry name" value="DUF402"/>
</dbReference>
<keyword evidence="3" id="KW-1185">Reference proteome</keyword>
<sequence>MTVHLPTQVRGEAHVHPPKVELFDLDAMTNTDPKRQVRTVDEYRRTEHGLYMSRAVVGHPKLKHFESWLLPAFGLRVTRQSWWPGHERDFDFYVDIVHVQPDESVWRTVDLYLDLLVRTGREVEVLDTDELMTAVRLGVLSAQDAQLALEVTYRAVAGIAAHGYDIQRWLAAEGVELAWGISR</sequence>
<reference evidence="2 3" key="1">
    <citation type="submission" date="2024-09" db="EMBL/GenBank/DDBJ databases">
        <authorList>
            <person name="Sun Q."/>
            <person name="Mori K."/>
        </authorList>
    </citation>
    <scope>NUCLEOTIDE SEQUENCE [LARGE SCALE GENOMIC DNA]</scope>
    <source>
        <strain evidence="2 3">TBRC 1432</strain>
    </source>
</reference>
<accession>A0ABV6MJ30</accession>
<dbReference type="Gene3D" id="2.40.380.10">
    <property type="entry name" value="FomD-like"/>
    <property type="match status" value="1"/>
</dbReference>
<comment type="caution">
    <text evidence="2">The sequence shown here is derived from an EMBL/GenBank/DDBJ whole genome shotgun (WGS) entry which is preliminary data.</text>
</comment>
<name>A0ABV6MJ30_9PSEU</name>